<evidence type="ECO:0000259" key="4">
    <source>
        <dbReference type="Pfam" id="PF03109"/>
    </source>
</evidence>
<evidence type="ECO:0000256" key="3">
    <source>
        <dbReference type="SAM" id="Phobius"/>
    </source>
</evidence>
<name>A0ABZ2K8F6_9BACT</name>
<evidence type="ECO:0000256" key="1">
    <source>
        <dbReference type="ARBA" id="ARBA00009670"/>
    </source>
</evidence>
<dbReference type="PANTHER" id="PTHR10566:SF113">
    <property type="entry name" value="PROTEIN ACTIVITY OF BC1 COMPLEX KINASE 7, CHLOROPLASTIC"/>
    <property type="match status" value="1"/>
</dbReference>
<feature type="compositionally biased region" description="Gly residues" evidence="2">
    <location>
        <begin position="52"/>
        <end position="61"/>
    </location>
</feature>
<organism evidence="5 6">
    <name type="scientific">Pendulispora brunnea</name>
    <dbReference type="NCBI Taxonomy" id="2905690"/>
    <lineage>
        <taxon>Bacteria</taxon>
        <taxon>Pseudomonadati</taxon>
        <taxon>Myxococcota</taxon>
        <taxon>Myxococcia</taxon>
        <taxon>Myxococcales</taxon>
        <taxon>Sorangiineae</taxon>
        <taxon>Pendulisporaceae</taxon>
        <taxon>Pendulispora</taxon>
    </lineage>
</organism>
<dbReference type="Proteomes" id="UP001379533">
    <property type="component" value="Chromosome"/>
</dbReference>
<accession>A0ABZ2K8F6</accession>
<comment type="similarity">
    <text evidence="1">Belongs to the protein kinase superfamily. ADCK protein kinase family.</text>
</comment>
<keyword evidence="3" id="KW-1133">Transmembrane helix</keyword>
<keyword evidence="6" id="KW-1185">Reference proteome</keyword>
<evidence type="ECO:0000313" key="6">
    <source>
        <dbReference type="Proteomes" id="UP001379533"/>
    </source>
</evidence>
<keyword evidence="3" id="KW-0472">Membrane</keyword>
<protein>
    <submittedName>
        <fullName evidence="5">AarF/UbiB family protein</fullName>
    </submittedName>
</protein>
<dbReference type="InterPro" id="IPR004147">
    <property type="entry name" value="ABC1_dom"/>
</dbReference>
<dbReference type="InterPro" id="IPR011009">
    <property type="entry name" value="Kinase-like_dom_sf"/>
</dbReference>
<evidence type="ECO:0000313" key="5">
    <source>
        <dbReference type="EMBL" id="WXA94962.1"/>
    </source>
</evidence>
<feature type="domain" description="ABC1 atypical kinase-like" evidence="4">
    <location>
        <begin position="130"/>
        <end position="381"/>
    </location>
</feature>
<dbReference type="PANTHER" id="PTHR10566">
    <property type="entry name" value="CHAPERONE-ACTIVITY OF BC1 COMPLEX CABC1 -RELATED"/>
    <property type="match status" value="1"/>
</dbReference>
<reference evidence="5 6" key="1">
    <citation type="submission" date="2021-12" db="EMBL/GenBank/DDBJ databases">
        <title>Discovery of the Pendulisporaceae a myxobacterial family with distinct sporulation behavior and unique specialized metabolism.</title>
        <authorList>
            <person name="Garcia R."/>
            <person name="Popoff A."/>
            <person name="Bader C.D."/>
            <person name="Loehr J."/>
            <person name="Walesch S."/>
            <person name="Walt C."/>
            <person name="Boldt J."/>
            <person name="Bunk B."/>
            <person name="Haeckl F.J.F.P.J."/>
            <person name="Gunesch A.P."/>
            <person name="Birkelbach J."/>
            <person name="Nuebel U."/>
            <person name="Pietschmann T."/>
            <person name="Bach T."/>
            <person name="Mueller R."/>
        </authorList>
    </citation>
    <scope>NUCLEOTIDE SEQUENCE [LARGE SCALE GENOMIC DNA]</scope>
    <source>
        <strain evidence="5 6">MSr12523</strain>
    </source>
</reference>
<sequence>MIGVVSAIRDLGRLREISTVLVRHGFGEIVARAGFGGGKKRSREDAALSDGNGAGQVGQLGQGAQLAEGTAEEIPDAERLRGEEERTRISTAERARLVLQDLGPSFIKLGQIISTRGDILPEELITELKKLQDEVPPIPFSEIKTAIETSLSAPLETLFVSFDERPLATASIGQVHRAVLETTENGITRNVDVVVKVQRPGVAATVARDLELLHIMAAAIERAIPETRIYSPIGLVQQFDRSITNELNYMVEADNAERFAQNFASKPIARFPRVYKHVSSKTVLTLEFFDGRKVDKAVADGFDGPRIAKEALAVVIKMAFEDGFFHADPHPGNVIVMGTPEQPIIGLIDVGMVGRLSPELRDYTVDLMVAAYRKDSYGVADALYKIGRPTKKVDMREYRAEAAMLAEKYLGRPLREIEMSAMIRDLVQGAMKYGIEIPTDFMLVGKALMTIEGIGKQLDPDLDVFGSAGPHFIEILRLRYSPQKLGSELLRGVGQLSRTGYDMPMQVGEVLEDLRLGRLALRTLDPELPRATDRLGRRIFTGAILAALITSGTLLLSHGVHEVLAQAMLVVAGVVWLGHTVLDLWRGPKKL</sequence>
<dbReference type="Pfam" id="PF03109">
    <property type="entry name" value="ABC1"/>
    <property type="match status" value="1"/>
</dbReference>
<dbReference type="InterPro" id="IPR050154">
    <property type="entry name" value="UbiB_kinase"/>
</dbReference>
<dbReference type="CDD" id="cd05121">
    <property type="entry name" value="ABC1_ADCK3-like"/>
    <property type="match status" value="1"/>
</dbReference>
<feature type="transmembrane region" description="Helical" evidence="3">
    <location>
        <begin position="563"/>
        <end position="585"/>
    </location>
</feature>
<dbReference type="EMBL" id="CP089982">
    <property type="protein sequence ID" value="WXA94962.1"/>
    <property type="molecule type" value="Genomic_DNA"/>
</dbReference>
<proteinExistence type="inferred from homology"/>
<feature type="region of interest" description="Disordered" evidence="2">
    <location>
        <begin position="36"/>
        <end position="72"/>
    </location>
</feature>
<dbReference type="SUPFAM" id="SSF56112">
    <property type="entry name" value="Protein kinase-like (PK-like)"/>
    <property type="match status" value="1"/>
</dbReference>
<keyword evidence="3" id="KW-0812">Transmembrane</keyword>
<evidence type="ECO:0000256" key="2">
    <source>
        <dbReference type="SAM" id="MobiDB-lite"/>
    </source>
</evidence>
<dbReference type="RefSeq" id="WP_394845570.1">
    <property type="nucleotide sequence ID" value="NZ_CP089982.1"/>
</dbReference>
<feature type="transmembrane region" description="Helical" evidence="3">
    <location>
        <begin position="539"/>
        <end position="557"/>
    </location>
</feature>
<gene>
    <name evidence="5" type="ORF">LZC95_52135</name>
</gene>